<dbReference type="EMBL" id="LR822017">
    <property type="protein sequence ID" value="CAD0136198.1"/>
    <property type="molecule type" value="Genomic_DNA"/>
</dbReference>
<dbReference type="AlphaFoldDB" id="A0A8D6U535"/>
<name>A0A8D6U535_STRTR</name>
<evidence type="ECO:0000313" key="2">
    <source>
        <dbReference type="Proteomes" id="UP000509833"/>
    </source>
</evidence>
<reference evidence="1 2" key="1">
    <citation type="submission" date="2020-06" db="EMBL/GenBank/DDBJ databases">
        <authorList>
            <person name="Chuat V."/>
        </authorList>
    </citation>
    <scope>NUCLEOTIDE SEQUENCE [LARGE SCALE GENOMIC DNA]</scope>
    <source>
        <strain evidence="1">STH_CIRM_336</strain>
    </source>
</reference>
<organism evidence="1 2">
    <name type="scientific">Streptococcus thermophilus</name>
    <dbReference type="NCBI Taxonomy" id="1308"/>
    <lineage>
        <taxon>Bacteria</taxon>
        <taxon>Bacillati</taxon>
        <taxon>Bacillota</taxon>
        <taxon>Bacilli</taxon>
        <taxon>Lactobacillales</taxon>
        <taxon>Streptococcaceae</taxon>
        <taxon>Streptococcus</taxon>
    </lineage>
</organism>
<sequence>MMSKTVTVVAEKTYFNYFKDKLLYKMTP</sequence>
<evidence type="ECO:0000313" key="1">
    <source>
        <dbReference type="EMBL" id="CAD0136198.1"/>
    </source>
</evidence>
<gene>
    <name evidence="1" type="ORF">STHERMO_0341</name>
</gene>
<dbReference type="Proteomes" id="UP000509833">
    <property type="component" value="Chromosome"/>
</dbReference>
<protein>
    <submittedName>
        <fullName evidence="1">Uncharacterized protein</fullName>
    </submittedName>
</protein>
<accession>A0A8D6U535</accession>
<proteinExistence type="predicted"/>